<dbReference type="FunFam" id="3.30.200.20:FF:000059">
    <property type="entry name" value="S-receptor-like serine/threonine-protein kinase"/>
    <property type="match status" value="1"/>
</dbReference>
<evidence type="ECO:0000256" key="1">
    <source>
        <dbReference type="ARBA" id="ARBA00004479"/>
    </source>
</evidence>
<evidence type="ECO:0000256" key="3">
    <source>
        <dbReference type="ARBA" id="ARBA00022536"/>
    </source>
</evidence>
<dbReference type="Pfam" id="PF01453">
    <property type="entry name" value="B_lectin"/>
    <property type="match status" value="1"/>
</dbReference>
<evidence type="ECO:0000259" key="24">
    <source>
        <dbReference type="PROSITE" id="PS50011"/>
    </source>
</evidence>
<feature type="compositionally biased region" description="Polar residues" evidence="21">
    <location>
        <begin position="833"/>
        <end position="843"/>
    </location>
</feature>
<evidence type="ECO:0000256" key="16">
    <source>
        <dbReference type="ARBA" id="ARBA00023180"/>
    </source>
</evidence>
<dbReference type="SUPFAM" id="SSF51110">
    <property type="entry name" value="alpha-D-mannose-specific plant lectins"/>
    <property type="match status" value="1"/>
</dbReference>
<keyword evidence="3" id="KW-0245">EGF-like domain</keyword>
<dbReference type="EC" id="2.7.11.1" evidence="19"/>
<dbReference type="GO" id="GO:0016020">
    <property type="term" value="C:membrane"/>
    <property type="evidence" value="ECO:0007669"/>
    <property type="project" value="UniProtKB-SubCell"/>
</dbReference>
<dbReference type="PROSITE" id="PS00108">
    <property type="entry name" value="PROTEIN_KINASE_ST"/>
    <property type="match status" value="1"/>
</dbReference>
<dbReference type="InterPro" id="IPR001480">
    <property type="entry name" value="Bulb-type_lectin_dom"/>
</dbReference>
<feature type="domain" description="Bulb-type lectin" evidence="25">
    <location>
        <begin position="36"/>
        <end position="155"/>
    </location>
</feature>
<evidence type="ECO:0000256" key="11">
    <source>
        <dbReference type="ARBA" id="ARBA00022840"/>
    </source>
</evidence>
<protein>
    <recommendedName>
        <fullName evidence="19">Receptor-like serine/threonine-protein kinase</fullName>
        <ecNumber evidence="19">2.7.11.1</ecNumber>
    </recommendedName>
</protein>
<evidence type="ECO:0000256" key="17">
    <source>
        <dbReference type="ARBA" id="ARBA00047899"/>
    </source>
</evidence>
<name>A0A835PQ71_VANPL</name>
<evidence type="ECO:0000256" key="21">
    <source>
        <dbReference type="SAM" id="MobiDB-lite"/>
    </source>
</evidence>
<keyword evidence="5 19" id="KW-0808">Transferase</keyword>
<gene>
    <name evidence="27" type="ORF">HPP92_025486</name>
</gene>
<keyword evidence="15" id="KW-0675">Receptor</keyword>
<keyword evidence="14" id="KW-1015">Disulfide bond</keyword>
<dbReference type="InterPro" id="IPR024171">
    <property type="entry name" value="SRK-like_kinase"/>
</dbReference>
<comment type="catalytic activity">
    <reaction evidence="18 19">
        <text>L-seryl-[protein] + ATP = O-phospho-L-seryl-[protein] + ADP + H(+)</text>
        <dbReference type="Rhea" id="RHEA:17989"/>
        <dbReference type="Rhea" id="RHEA-COMP:9863"/>
        <dbReference type="Rhea" id="RHEA-COMP:11604"/>
        <dbReference type="ChEBI" id="CHEBI:15378"/>
        <dbReference type="ChEBI" id="CHEBI:29999"/>
        <dbReference type="ChEBI" id="CHEBI:30616"/>
        <dbReference type="ChEBI" id="CHEBI:83421"/>
        <dbReference type="ChEBI" id="CHEBI:456216"/>
        <dbReference type="EC" id="2.7.11.1"/>
    </reaction>
</comment>
<evidence type="ECO:0000256" key="2">
    <source>
        <dbReference type="ARBA" id="ARBA00022527"/>
    </source>
</evidence>
<dbReference type="GO" id="GO:0005524">
    <property type="term" value="F:ATP binding"/>
    <property type="evidence" value="ECO:0007669"/>
    <property type="project" value="UniProtKB-UniRule"/>
</dbReference>
<evidence type="ECO:0000256" key="18">
    <source>
        <dbReference type="ARBA" id="ARBA00048679"/>
    </source>
</evidence>
<dbReference type="CDD" id="cd00028">
    <property type="entry name" value="B_lectin"/>
    <property type="match status" value="1"/>
</dbReference>
<dbReference type="PANTHER" id="PTHR47974:SF20">
    <property type="entry name" value="RECEPTOR-LIKE SERINE_THREONINE-PROTEIN KINASE"/>
    <property type="match status" value="1"/>
</dbReference>
<dbReference type="InterPro" id="IPR011009">
    <property type="entry name" value="Kinase-like_dom_sf"/>
</dbReference>
<dbReference type="Gene3D" id="3.30.200.20">
    <property type="entry name" value="Phosphorylase Kinase, domain 1"/>
    <property type="match status" value="1"/>
</dbReference>
<dbReference type="Proteomes" id="UP000639772">
    <property type="component" value="Unassembled WGS sequence"/>
</dbReference>
<dbReference type="PROSITE" id="PS50948">
    <property type="entry name" value="PAN"/>
    <property type="match status" value="1"/>
</dbReference>
<evidence type="ECO:0000256" key="13">
    <source>
        <dbReference type="ARBA" id="ARBA00023136"/>
    </source>
</evidence>
<evidence type="ECO:0000256" key="8">
    <source>
        <dbReference type="ARBA" id="ARBA00022734"/>
    </source>
</evidence>
<dbReference type="InterPro" id="IPR000858">
    <property type="entry name" value="S_locus_glycoprot_dom"/>
</dbReference>
<proteinExistence type="inferred from homology"/>
<dbReference type="CDD" id="cd14066">
    <property type="entry name" value="STKc_IRAK"/>
    <property type="match status" value="1"/>
</dbReference>
<evidence type="ECO:0000256" key="15">
    <source>
        <dbReference type="ARBA" id="ARBA00023170"/>
    </source>
</evidence>
<dbReference type="GO" id="GO:0051707">
    <property type="term" value="P:response to other organism"/>
    <property type="evidence" value="ECO:0007669"/>
    <property type="project" value="UniProtKB-ARBA"/>
</dbReference>
<dbReference type="InterPro" id="IPR036426">
    <property type="entry name" value="Bulb-type_lectin_dom_sf"/>
</dbReference>
<comment type="similarity">
    <text evidence="19">Belongs to the protein kinase superfamily. Ser/Thr protein kinase family.</text>
</comment>
<dbReference type="InterPro" id="IPR003609">
    <property type="entry name" value="Pan_app"/>
</dbReference>
<accession>A0A835PQ71</accession>
<sequence>MAGKILACLHLLVFFLAFDACWTVSSQTLNPGKEGENQAGVVPLLVGNTTILSPNGTFELGFFTVDGGSSRYLGIWYASIPIRTYVWVANRRSPVRTASPVAFLTSSGRLAVGESFGSVVWVTENVVHADFVRLLDTGNFVLFAGSSGASVWQSFDFPSDTWLPEMSVTRSMAITSWRSTMDPSPGAFSLRLRPPEFGEFELVFNHSIPYWSTGNWTGNRFAGVPEMTVPYIYSFRFSNPFTPEATFDYSQSPTVESGLQPLLSRFAVDPSGQVMQYTWSPQAASWNMFWSRPENPCRVYGRCGSLGVCVGGGLNPCSCPPGLRPVDPVKWGFGDFFGGCSNGAICHISDEGSTFYEMGPVEVDASVTTVYSGVSRNFCEDSCRENCSCFGLIYNSKSRVCTNLYGSAYNLRNSTTSPVLYLKILPGNSYSTKRARRKWKVGIIVGILCAIAVNLIIAVGLGLTMLCRRRLRPRHGKQDGGQGSGEIAVTNLQVFTYKELSAATRGFSEKVGHGGFGAVFRGTLPESTPVAVKRLDRPDGGDREFRAEVRTIGSVQHVNLVRLRGFCSEDPHRLLVYEYMPNGSLSAYLGRGRTLPALSWPARFRVALGTARGIAYLHEECRDCIIHCDIKPENILLDGDFTPKVSDFGLAKLVGRDLSRVLATTRGTWGYVAPEWLSGVAITAKADVYSYGMTLLEIIGGRRNVEVPAVETDAKEGQERWFFAPWAAKRIVEGDISAVVEEGVEGYNEIEAERAGRVAVWCIQDEEAARPAMGMVVKMLEGTVDLAPPPLPQMLQALDDGESFRREVMGSGEGSSAGEILVEAGRPGEARGSSRSQYGSSKK</sequence>
<comment type="catalytic activity">
    <reaction evidence="17 19">
        <text>L-threonyl-[protein] + ATP = O-phospho-L-threonyl-[protein] + ADP + H(+)</text>
        <dbReference type="Rhea" id="RHEA:46608"/>
        <dbReference type="Rhea" id="RHEA-COMP:11060"/>
        <dbReference type="Rhea" id="RHEA-COMP:11605"/>
        <dbReference type="ChEBI" id="CHEBI:15378"/>
        <dbReference type="ChEBI" id="CHEBI:30013"/>
        <dbReference type="ChEBI" id="CHEBI:30616"/>
        <dbReference type="ChEBI" id="CHEBI:61977"/>
        <dbReference type="ChEBI" id="CHEBI:456216"/>
        <dbReference type="EC" id="2.7.11.1"/>
    </reaction>
</comment>
<dbReference type="Pfam" id="PF00069">
    <property type="entry name" value="Pkinase"/>
    <property type="match status" value="1"/>
</dbReference>
<evidence type="ECO:0000256" key="22">
    <source>
        <dbReference type="SAM" id="Phobius"/>
    </source>
</evidence>
<keyword evidence="9 19" id="KW-0547">Nucleotide-binding</keyword>
<evidence type="ECO:0000256" key="5">
    <source>
        <dbReference type="ARBA" id="ARBA00022679"/>
    </source>
</evidence>
<dbReference type="PANTHER" id="PTHR47974">
    <property type="entry name" value="OS07G0415500 PROTEIN"/>
    <property type="match status" value="1"/>
</dbReference>
<comment type="subcellular location">
    <subcellularLocation>
        <location evidence="1">Membrane</location>
        <topology evidence="1">Single-pass type I membrane protein</topology>
    </subcellularLocation>
</comment>
<keyword evidence="4" id="KW-0597">Phosphoprotein</keyword>
<dbReference type="InterPro" id="IPR008271">
    <property type="entry name" value="Ser/Thr_kinase_AS"/>
</dbReference>
<dbReference type="GO" id="GO:0048544">
    <property type="term" value="P:recognition of pollen"/>
    <property type="evidence" value="ECO:0007669"/>
    <property type="project" value="InterPro"/>
</dbReference>
<dbReference type="OrthoDB" id="643280at2759"/>
<evidence type="ECO:0000256" key="10">
    <source>
        <dbReference type="ARBA" id="ARBA00022777"/>
    </source>
</evidence>
<evidence type="ECO:0000259" key="26">
    <source>
        <dbReference type="PROSITE" id="PS50948"/>
    </source>
</evidence>
<dbReference type="EMBL" id="JADCNM010000014">
    <property type="protein sequence ID" value="KAG0454182.1"/>
    <property type="molecule type" value="Genomic_DNA"/>
</dbReference>
<dbReference type="PROSITE" id="PS00107">
    <property type="entry name" value="PROTEIN_KINASE_ATP"/>
    <property type="match status" value="1"/>
</dbReference>
<keyword evidence="7 23" id="KW-0732">Signal</keyword>
<evidence type="ECO:0000256" key="20">
    <source>
        <dbReference type="PROSITE-ProRule" id="PRU10141"/>
    </source>
</evidence>
<evidence type="ECO:0000256" key="4">
    <source>
        <dbReference type="ARBA" id="ARBA00022553"/>
    </source>
</evidence>
<evidence type="ECO:0000256" key="6">
    <source>
        <dbReference type="ARBA" id="ARBA00022692"/>
    </source>
</evidence>
<keyword evidence="12 22" id="KW-1133">Transmembrane helix</keyword>
<organism evidence="27 28">
    <name type="scientific">Vanilla planifolia</name>
    <name type="common">Vanilla</name>
    <dbReference type="NCBI Taxonomy" id="51239"/>
    <lineage>
        <taxon>Eukaryota</taxon>
        <taxon>Viridiplantae</taxon>
        <taxon>Streptophyta</taxon>
        <taxon>Embryophyta</taxon>
        <taxon>Tracheophyta</taxon>
        <taxon>Spermatophyta</taxon>
        <taxon>Magnoliopsida</taxon>
        <taxon>Liliopsida</taxon>
        <taxon>Asparagales</taxon>
        <taxon>Orchidaceae</taxon>
        <taxon>Vanilloideae</taxon>
        <taxon>Vanilleae</taxon>
        <taxon>Vanilla</taxon>
    </lineage>
</organism>
<dbReference type="AlphaFoldDB" id="A0A835PQ71"/>
<keyword evidence="6 22" id="KW-0812">Transmembrane</keyword>
<evidence type="ECO:0000256" key="9">
    <source>
        <dbReference type="ARBA" id="ARBA00022741"/>
    </source>
</evidence>
<dbReference type="Gene3D" id="2.90.10.10">
    <property type="entry name" value="Bulb-type lectin domain"/>
    <property type="match status" value="1"/>
</dbReference>
<dbReference type="SMART" id="SM00108">
    <property type="entry name" value="B_lectin"/>
    <property type="match status" value="1"/>
</dbReference>
<feature type="signal peptide" evidence="23">
    <location>
        <begin position="1"/>
        <end position="23"/>
    </location>
</feature>
<feature type="region of interest" description="Disordered" evidence="21">
    <location>
        <begin position="806"/>
        <end position="843"/>
    </location>
</feature>
<dbReference type="GO" id="GO:0030246">
    <property type="term" value="F:carbohydrate binding"/>
    <property type="evidence" value="ECO:0007669"/>
    <property type="project" value="UniProtKB-KW"/>
</dbReference>
<dbReference type="SUPFAM" id="SSF56112">
    <property type="entry name" value="Protein kinase-like (PK-like)"/>
    <property type="match status" value="1"/>
</dbReference>
<feature type="domain" description="Protein kinase" evidence="24">
    <location>
        <begin position="505"/>
        <end position="784"/>
    </location>
</feature>
<dbReference type="InterPro" id="IPR017441">
    <property type="entry name" value="Protein_kinase_ATP_BS"/>
</dbReference>
<evidence type="ECO:0000313" key="28">
    <source>
        <dbReference type="Proteomes" id="UP000639772"/>
    </source>
</evidence>
<evidence type="ECO:0000259" key="25">
    <source>
        <dbReference type="PROSITE" id="PS50927"/>
    </source>
</evidence>
<evidence type="ECO:0000256" key="7">
    <source>
        <dbReference type="ARBA" id="ARBA00022729"/>
    </source>
</evidence>
<dbReference type="InterPro" id="IPR000719">
    <property type="entry name" value="Prot_kinase_dom"/>
</dbReference>
<feature type="domain" description="Apple" evidence="26">
    <location>
        <begin position="346"/>
        <end position="425"/>
    </location>
</feature>
<dbReference type="FunFam" id="1.10.510.10:FF:000248">
    <property type="entry name" value="S-receptor-like kinase 5"/>
    <property type="match status" value="1"/>
</dbReference>
<keyword evidence="13 22" id="KW-0472">Membrane</keyword>
<dbReference type="PIRSF" id="PIRSF000641">
    <property type="entry name" value="SRK"/>
    <property type="match status" value="1"/>
</dbReference>
<reference evidence="27 28" key="1">
    <citation type="journal article" date="2020" name="Nat. Food">
        <title>A phased Vanilla planifolia genome enables genetic improvement of flavour and production.</title>
        <authorList>
            <person name="Hasing T."/>
            <person name="Tang H."/>
            <person name="Brym M."/>
            <person name="Khazi F."/>
            <person name="Huang T."/>
            <person name="Chambers A.H."/>
        </authorList>
    </citation>
    <scope>NUCLEOTIDE SEQUENCE [LARGE SCALE GENOMIC DNA]</scope>
    <source>
        <tissue evidence="27">Leaf</tissue>
    </source>
</reference>
<dbReference type="Gene3D" id="1.10.510.10">
    <property type="entry name" value="Transferase(Phosphotransferase) domain 1"/>
    <property type="match status" value="1"/>
</dbReference>
<evidence type="ECO:0000256" key="14">
    <source>
        <dbReference type="ARBA" id="ARBA00023157"/>
    </source>
</evidence>
<feature type="binding site" evidence="20">
    <location>
        <position position="533"/>
    </location>
    <ligand>
        <name>ATP</name>
        <dbReference type="ChEBI" id="CHEBI:30616"/>
    </ligand>
</feature>
<dbReference type="SMART" id="SM00220">
    <property type="entry name" value="S_TKc"/>
    <property type="match status" value="1"/>
</dbReference>
<feature type="transmembrane region" description="Helical" evidence="22">
    <location>
        <begin position="441"/>
        <end position="467"/>
    </location>
</feature>
<dbReference type="GO" id="GO:0004674">
    <property type="term" value="F:protein serine/threonine kinase activity"/>
    <property type="evidence" value="ECO:0007669"/>
    <property type="project" value="UniProtKB-KW"/>
</dbReference>
<dbReference type="Pfam" id="PF00954">
    <property type="entry name" value="S_locus_glycop"/>
    <property type="match status" value="1"/>
</dbReference>
<evidence type="ECO:0000256" key="23">
    <source>
        <dbReference type="SAM" id="SignalP"/>
    </source>
</evidence>
<keyword evidence="10 19" id="KW-0418">Kinase</keyword>
<keyword evidence="2 19" id="KW-0723">Serine/threonine-protein kinase</keyword>
<evidence type="ECO:0000256" key="19">
    <source>
        <dbReference type="PIRNR" id="PIRNR000641"/>
    </source>
</evidence>
<dbReference type="PROSITE" id="PS50011">
    <property type="entry name" value="PROTEIN_KINASE_DOM"/>
    <property type="match status" value="1"/>
</dbReference>
<keyword evidence="8" id="KW-0430">Lectin</keyword>
<evidence type="ECO:0000256" key="12">
    <source>
        <dbReference type="ARBA" id="ARBA00022989"/>
    </source>
</evidence>
<dbReference type="PROSITE" id="PS50927">
    <property type="entry name" value="BULB_LECTIN"/>
    <property type="match status" value="1"/>
</dbReference>
<evidence type="ECO:0000313" key="27">
    <source>
        <dbReference type="EMBL" id="KAG0454182.1"/>
    </source>
</evidence>
<keyword evidence="16" id="KW-0325">Glycoprotein</keyword>
<comment type="caution">
    <text evidence="27">The sequence shown here is derived from an EMBL/GenBank/DDBJ whole genome shotgun (WGS) entry which is preliminary data.</text>
</comment>
<keyword evidence="11 19" id="KW-0067">ATP-binding</keyword>
<feature type="chain" id="PRO_5032744549" description="Receptor-like serine/threonine-protein kinase" evidence="23">
    <location>
        <begin position="24"/>
        <end position="843"/>
    </location>
</feature>